<dbReference type="InterPro" id="IPR011053">
    <property type="entry name" value="Single_hybrid_motif"/>
</dbReference>
<dbReference type="EMBL" id="JAMRYU010000001">
    <property type="protein sequence ID" value="MDC4238676.1"/>
    <property type="molecule type" value="Genomic_DNA"/>
</dbReference>
<dbReference type="AlphaFoldDB" id="A0A9X3XHZ0"/>
<protein>
    <submittedName>
        <fullName evidence="1">Selenium-dependent molybdenum cofactor biosynthesis protein YqeB</fullName>
    </submittedName>
</protein>
<dbReference type="InterPro" id="IPR017695">
    <property type="entry name" value="Se-dep_Mo_hydrolase_YqeB"/>
</dbReference>
<reference evidence="1" key="1">
    <citation type="submission" date="2022-05" db="EMBL/GenBank/DDBJ databases">
        <title>Draft genome sequence of Clostridium tertium strain CP3 isolated from Peru.</title>
        <authorList>
            <person name="Hurtado R."/>
            <person name="Lima L."/>
            <person name="Sousa T."/>
            <person name="Jaiswal A.K."/>
            <person name="Tiwari S."/>
            <person name="Maturrano L."/>
            <person name="Brenig B."/>
            <person name="Azevedo V."/>
        </authorList>
    </citation>
    <scope>NUCLEOTIDE SEQUENCE</scope>
    <source>
        <strain evidence="1">CP3</strain>
    </source>
</reference>
<dbReference type="SUPFAM" id="SSF51230">
    <property type="entry name" value="Single hybrid motif"/>
    <property type="match status" value="1"/>
</dbReference>
<accession>A0A9X3XHZ0</accession>
<sequence length="268" mass="29006">MDLRTVIVRGGGDIASGTIQKLYRSGFNVLVLEIEKPTAIRRNVAFSDAIYNGEATVEGIKAIRAYNLNDINNAFKNKYIPIVVDAKGDFINKIKPFAVVDAILAKKNLGTNKNMAPITIALGPGFEAGVDVDVVIETMRGHNLGRLIFDGYAMPNTGVPGEIAGYSKERVIYSEANGIIKNLKSIGDIVKKDEVLALIDGHKVLAPIDGLLRGLIKDGTMVRIGLKIGDIDPRLKEIDNYTTISDKARNIGGGVLEALLMIKYKKGI</sequence>
<dbReference type="NCBIfam" id="TIGR03309">
    <property type="entry name" value="matur_yqeB"/>
    <property type="match status" value="1"/>
</dbReference>
<comment type="caution">
    <text evidence="1">The sequence shown here is derived from an EMBL/GenBank/DDBJ whole genome shotgun (WGS) entry which is preliminary data.</text>
</comment>
<gene>
    <name evidence="1" type="primary">yqeB</name>
    <name evidence="1" type="ORF">NE398_00615</name>
</gene>
<organism evidence="1 2">
    <name type="scientific">Clostridium tertium</name>
    <dbReference type="NCBI Taxonomy" id="1559"/>
    <lineage>
        <taxon>Bacteria</taxon>
        <taxon>Bacillati</taxon>
        <taxon>Bacillota</taxon>
        <taxon>Clostridia</taxon>
        <taxon>Eubacteriales</taxon>
        <taxon>Clostridiaceae</taxon>
        <taxon>Clostridium</taxon>
    </lineage>
</organism>
<name>A0A9X3XHZ0_9CLOT</name>
<dbReference type="Proteomes" id="UP001141183">
    <property type="component" value="Unassembled WGS sequence"/>
</dbReference>
<evidence type="ECO:0000313" key="2">
    <source>
        <dbReference type="Proteomes" id="UP001141183"/>
    </source>
</evidence>
<proteinExistence type="predicted"/>
<keyword evidence="2" id="KW-1185">Reference proteome</keyword>
<evidence type="ECO:0000313" key="1">
    <source>
        <dbReference type="EMBL" id="MDC4238676.1"/>
    </source>
</evidence>